<evidence type="ECO:0000256" key="2">
    <source>
        <dbReference type="ARBA" id="ARBA00022801"/>
    </source>
</evidence>
<evidence type="ECO:0000256" key="3">
    <source>
        <dbReference type="ARBA" id="ARBA00023295"/>
    </source>
</evidence>
<organism evidence="6 7">
    <name type="scientific">Patulibacter brassicae</name>
    <dbReference type="NCBI Taxonomy" id="1705717"/>
    <lineage>
        <taxon>Bacteria</taxon>
        <taxon>Bacillati</taxon>
        <taxon>Actinomycetota</taxon>
        <taxon>Thermoleophilia</taxon>
        <taxon>Solirubrobacterales</taxon>
        <taxon>Patulibacteraceae</taxon>
        <taxon>Patulibacter</taxon>
    </lineage>
</organism>
<dbReference type="Pfam" id="PF00703">
    <property type="entry name" value="Glyco_hydro_2"/>
    <property type="match status" value="1"/>
</dbReference>
<evidence type="ECO:0000313" key="6">
    <source>
        <dbReference type="EMBL" id="MDX8150512.1"/>
    </source>
</evidence>
<feature type="domain" description="Glycoside hydrolase family 2 immunoglobulin-like beta-sandwich" evidence="4">
    <location>
        <begin position="231"/>
        <end position="323"/>
    </location>
</feature>
<comment type="caution">
    <text evidence="6">The sequence shown here is derived from an EMBL/GenBank/DDBJ whole genome shotgun (WGS) entry which is preliminary data.</text>
</comment>
<name>A0ABU4VGK5_9ACTN</name>
<reference evidence="6 7" key="1">
    <citation type="submission" date="2023-11" db="EMBL/GenBank/DDBJ databases">
        <authorList>
            <person name="Xu M."/>
            <person name="Jiang T."/>
        </authorList>
    </citation>
    <scope>NUCLEOTIDE SEQUENCE [LARGE SCALE GENOMIC DNA]</scope>
    <source>
        <strain evidence="6 7">SD</strain>
    </source>
</reference>
<dbReference type="InterPro" id="IPR036156">
    <property type="entry name" value="Beta-gal/glucu_dom_sf"/>
</dbReference>
<dbReference type="InterPro" id="IPR013783">
    <property type="entry name" value="Ig-like_fold"/>
</dbReference>
<dbReference type="PANTHER" id="PTHR42732">
    <property type="entry name" value="BETA-GALACTOSIDASE"/>
    <property type="match status" value="1"/>
</dbReference>
<dbReference type="GO" id="GO:0016787">
    <property type="term" value="F:hydrolase activity"/>
    <property type="evidence" value="ECO:0007669"/>
    <property type="project" value="UniProtKB-KW"/>
</dbReference>
<evidence type="ECO:0000259" key="5">
    <source>
        <dbReference type="Pfam" id="PF02836"/>
    </source>
</evidence>
<feature type="domain" description="Glycoside hydrolase family 2 catalytic" evidence="5">
    <location>
        <begin position="325"/>
        <end position="508"/>
    </location>
</feature>
<dbReference type="Proteomes" id="UP001277761">
    <property type="component" value="Unassembled WGS sequence"/>
</dbReference>
<keyword evidence="2 6" id="KW-0378">Hydrolase</keyword>
<dbReference type="InterPro" id="IPR017853">
    <property type="entry name" value="GH"/>
</dbReference>
<dbReference type="InterPro" id="IPR008979">
    <property type="entry name" value="Galactose-bd-like_sf"/>
</dbReference>
<comment type="similarity">
    <text evidence="1">Belongs to the glycosyl hydrolase 2 family.</text>
</comment>
<proteinExistence type="inferred from homology"/>
<dbReference type="Gene3D" id="2.60.40.10">
    <property type="entry name" value="Immunoglobulins"/>
    <property type="match status" value="1"/>
</dbReference>
<dbReference type="Pfam" id="PF02836">
    <property type="entry name" value="Glyco_hydro_2_C"/>
    <property type="match status" value="1"/>
</dbReference>
<evidence type="ECO:0000259" key="4">
    <source>
        <dbReference type="Pfam" id="PF00703"/>
    </source>
</evidence>
<dbReference type="Gene3D" id="3.20.20.80">
    <property type="entry name" value="Glycosidases"/>
    <property type="match status" value="1"/>
</dbReference>
<evidence type="ECO:0000256" key="1">
    <source>
        <dbReference type="ARBA" id="ARBA00007401"/>
    </source>
</evidence>
<dbReference type="EMBL" id="JAXAVX010000001">
    <property type="protein sequence ID" value="MDX8150512.1"/>
    <property type="molecule type" value="Genomic_DNA"/>
</dbReference>
<sequence>MSRLAPHRTVAVVLIVLVAAVVAVVSTLGIDSASSTAASAPRLLPLGTPAGTVGPAAPQRLDAGWQRAADPADDGLQVGRQTGQGDGWVPVTVPDVADPALSLQSFRGGVWWYVRDVAVPAAAEGGTWALRFEAVRRIANVYVDGQLLASNDDPYAPFEVALPRATTGRTVRVAIRVDGRRPGGISEGWWNWAGLTRPVWLIPRGRLLTSDPAVQGTARCDAAGSCTPGVRVRATVLNRLPEPLAARARLTVDDPSGKRVLTVERDLRTIGGGRTATVSIDANVPNGRLWSPSSPTLYRARLELLGGIDLRPEQVVDERIGLRSVAVTGAKLRLNGRELRLRGSSIQEDVPGRGAAMSDGDVQRIVDELQASGANVTRAHYTLDDRLLDALDRAGIMVWAQTPVYQADRRLREQGFFDYALRTNRASILATRNHPSVIVHSVANELTAGVDAQPASVAYLDQARRDAEALDPTVPPALDIRSLPDYPAQQAHARFPVLGLNAYFGWYKGPKAHRVDDFRRFVPFLDATRAAYPTQALAITEMGAEGIKSGKRTLKGTLQFQARYLARVMNVVDRRTDLSGALYWTLREFAVRPDWTGGADRRTVKRTGLHRKGLLTYAGRPKPVWSVARQRLDGALWSPAMPPRVRYGP</sequence>
<dbReference type="SUPFAM" id="SSF49785">
    <property type="entry name" value="Galactose-binding domain-like"/>
    <property type="match status" value="1"/>
</dbReference>
<dbReference type="RefSeq" id="WP_319952658.1">
    <property type="nucleotide sequence ID" value="NZ_JAXAVX010000001.1"/>
</dbReference>
<dbReference type="InterPro" id="IPR051913">
    <property type="entry name" value="GH2_Domain-Containing"/>
</dbReference>
<dbReference type="Gene3D" id="2.60.120.260">
    <property type="entry name" value="Galactose-binding domain-like"/>
    <property type="match status" value="1"/>
</dbReference>
<evidence type="ECO:0000313" key="7">
    <source>
        <dbReference type="Proteomes" id="UP001277761"/>
    </source>
</evidence>
<dbReference type="PANTHER" id="PTHR42732:SF1">
    <property type="entry name" value="BETA-MANNOSIDASE"/>
    <property type="match status" value="1"/>
</dbReference>
<gene>
    <name evidence="6" type="ORF">SK069_02810</name>
</gene>
<dbReference type="SUPFAM" id="SSF51445">
    <property type="entry name" value="(Trans)glycosidases"/>
    <property type="match status" value="1"/>
</dbReference>
<dbReference type="InterPro" id="IPR006103">
    <property type="entry name" value="Glyco_hydro_2_cat"/>
</dbReference>
<dbReference type="SUPFAM" id="SSF49303">
    <property type="entry name" value="beta-Galactosidase/glucuronidase domain"/>
    <property type="match status" value="1"/>
</dbReference>
<dbReference type="InterPro" id="IPR006102">
    <property type="entry name" value="Ig-like_GH2"/>
</dbReference>
<keyword evidence="3" id="KW-0326">Glycosidase</keyword>
<keyword evidence="7" id="KW-1185">Reference proteome</keyword>
<protein>
    <submittedName>
        <fullName evidence="6">Glycoside hydrolase family 2 TIM barrel-domain containing protein</fullName>
    </submittedName>
</protein>
<accession>A0ABU4VGK5</accession>